<dbReference type="Gene3D" id="3.40.50.1820">
    <property type="entry name" value="alpha/beta hydrolase"/>
    <property type="match status" value="1"/>
</dbReference>
<proteinExistence type="predicted"/>
<accession>A0A9P3LKR8</accession>
<reference evidence="2 3" key="1">
    <citation type="submission" date="2021-08" db="EMBL/GenBank/DDBJ databases">
        <title>Draft Genome Sequence of Phanerochaete sordida strain YK-624.</title>
        <authorList>
            <person name="Mori T."/>
            <person name="Dohra H."/>
            <person name="Suzuki T."/>
            <person name="Kawagishi H."/>
            <person name="Hirai H."/>
        </authorList>
    </citation>
    <scope>NUCLEOTIDE SEQUENCE [LARGE SCALE GENOMIC DNA]</scope>
    <source>
        <strain evidence="2 3">YK-624</strain>
    </source>
</reference>
<dbReference type="AlphaFoldDB" id="A0A9P3LKR8"/>
<sequence length="465" mass="51504">MDAVPSRTSTVSRGLEYSYQHARAQPTKPTLLFCHGFASSARDWHAIAAALHARGYGVLLPDMLGYGGTAKPADTAAYLPSLISRDVADILDAEGLARVVAVGHDWRAAFPSLGSNVIARVAAYTFLAVPYMPVAPPVLFHALLRAQRARYEYELDGYQLFLAEPEAPAVLQEHTDYFVSLFYARDPDTWRTHLAPTGVLRAHLEADWTTPLPAWLAPAERDARVAFFRRGGISMAWYTIHVNMAETIPEERRWPPARAPVFFGAALLDAICLPEIGHEVFRGEGFRDSDVMTREYAADHWLIVSKADDIARDLGEWLEKAVGPAPEAYVHDFLAPSAQTVLEAILYDLPLGNTDVLLRRSRLEKAGAWTRISCWKDRRSACTLPQRLHAGDPNARIRPVATGSTPRLTVHRISARVDLAIYRSSSKLRIEFSDQRAAVIGLTYAAGPVPPSIPRNMHIIEDASR</sequence>
<name>A0A9P3LKR8_9APHY</name>
<evidence type="ECO:0000313" key="3">
    <source>
        <dbReference type="Proteomes" id="UP000703269"/>
    </source>
</evidence>
<comment type="caution">
    <text evidence="2">The sequence shown here is derived from an EMBL/GenBank/DDBJ whole genome shotgun (WGS) entry which is preliminary data.</text>
</comment>
<evidence type="ECO:0000259" key="1">
    <source>
        <dbReference type="Pfam" id="PF00561"/>
    </source>
</evidence>
<evidence type="ECO:0000313" key="2">
    <source>
        <dbReference type="EMBL" id="GJE98893.1"/>
    </source>
</evidence>
<gene>
    <name evidence="2" type="ORF">PsYK624_151300</name>
</gene>
<dbReference type="PANTHER" id="PTHR43329">
    <property type="entry name" value="EPOXIDE HYDROLASE"/>
    <property type="match status" value="1"/>
</dbReference>
<organism evidence="2 3">
    <name type="scientific">Phanerochaete sordida</name>
    <dbReference type="NCBI Taxonomy" id="48140"/>
    <lineage>
        <taxon>Eukaryota</taxon>
        <taxon>Fungi</taxon>
        <taxon>Dikarya</taxon>
        <taxon>Basidiomycota</taxon>
        <taxon>Agaricomycotina</taxon>
        <taxon>Agaricomycetes</taxon>
        <taxon>Polyporales</taxon>
        <taxon>Phanerochaetaceae</taxon>
        <taxon>Phanerochaete</taxon>
    </lineage>
</organism>
<dbReference type="Pfam" id="PF00561">
    <property type="entry name" value="Abhydrolase_1"/>
    <property type="match status" value="1"/>
</dbReference>
<keyword evidence="3" id="KW-1185">Reference proteome</keyword>
<dbReference type="InterPro" id="IPR029058">
    <property type="entry name" value="AB_hydrolase_fold"/>
</dbReference>
<feature type="domain" description="AB hydrolase-1" evidence="1">
    <location>
        <begin position="29"/>
        <end position="106"/>
    </location>
</feature>
<dbReference type="OrthoDB" id="408373at2759"/>
<dbReference type="SUPFAM" id="SSF53474">
    <property type="entry name" value="alpha/beta-Hydrolases"/>
    <property type="match status" value="1"/>
</dbReference>
<dbReference type="Proteomes" id="UP000703269">
    <property type="component" value="Unassembled WGS sequence"/>
</dbReference>
<dbReference type="InterPro" id="IPR000073">
    <property type="entry name" value="AB_hydrolase_1"/>
</dbReference>
<protein>
    <recommendedName>
        <fullName evidence="1">AB hydrolase-1 domain-containing protein</fullName>
    </recommendedName>
</protein>
<dbReference type="EMBL" id="BPQB01000096">
    <property type="protein sequence ID" value="GJE98893.1"/>
    <property type="molecule type" value="Genomic_DNA"/>
</dbReference>